<sequence length="420" mass="45857">MLKTGPTVTALVAISFLTVALQIPRDAWASTAALSLGSGVAALSLMAWAAVLGGRWRFVEAAFGGLDRVYETHKWLGVWALGLASFHLVFSASSDAWTSAAIVPLPRPATRLIRQLSFVVLMLIVLLALNRKIPYSVWRWWHKLSGPSLLVVIAHWLTFKSPIALLSPAGLWLATVSALGAAAALYKLLLYPLLSNHAEYRLVAVSPSDSAARLELAPVKRGLDFAPGQFAFVAWQHPGLREPHPFTIASADRPDGHIAFVIRALGDYTGRLLAEATPGMRASVYAPFGRFERAGNGAREIWVAGGVGITPFLAWLQDERADGLDRVTLFYFYTPGRGLPETVDLETLAQRRGVEYIPITTGPGTPSFVQRFARIVGDDGASPVRISFCGPKGLLKRLRSLMHEHGVADTQLHYEQFEFR</sequence>
<dbReference type="SUPFAM" id="SSF52343">
    <property type="entry name" value="Ferredoxin reductase-like, C-terminal NADP-linked domain"/>
    <property type="match status" value="1"/>
</dbReference>
<evidence type="ECO:0000256" key="1">
    <source>
        <dbReference type="ARBA" id="ARBA00001974"/>
    </source>
</evidence>
<evidence type="ECO:0000256" key="10">
    <source>
        <dbReference type="ARBA" id="ARBA00023004"/>
    </source>
</evidence>
<comment type="caution">
    <text evidence="15">The sequence shown here is derived from an EMBL/GenBank/DDBJ whole genome shotgun (WGS) entry which is preliminary data.</text>
</comment>
<keyword evidence="16" id="KW-1185">Reference proteome</keyword>
<feature type="domain" description="FAD-binding FR-type" evidence="14">
    <location>
        <begin position="186"/>
        <end position="294"/>
    </location>
</feature>
<evidence type="ECO:0000313" key="15">
    <source>
        <dbReference type="EMBL" id="MFC3551375.1"/>
    </source>
</evidence>
<evidence type="ECO:0000256" key="12">
    <source>
        <dbReference type="ARBA" id="ARBA00023136"/>
    </source>
</evidence>
<keyword evidence="8 13" id="KW-1133">Transmembrane helix</keyword>
<feature type="transmembrane region" description="Helical" evidence="13">
    <location>
        <begin position="75"/>
        <end position="92"/>
    </location>
</feature>
<dbReference type="Gene3D" id="3.40.50.80">
    <property type="entry name" value="Nucleotide-binding domain of ferredoxin-NADP reductase (FNR) module"/>
    <property type="match status" value="1"/>
</dbReference>
<dbReference type="RefSeq" id="WP_386759142.1">
    <property type="nucleotide sequence ID" value="NZ_JBHRXK010000004.1"/>
</dbReference>
<keyword evidence="6" id="KW-0479">Metal-binding</keyword>
<dbReference type="Pfam" id="PF08022">
    <property type="entry name" value="FAD_binding_8"/>
    <property type="match status" value="1"/>
</dbReference>
<evidence type="ECO:0000256" key="4">
    <source>
        <dbReference type="ARBA" id="ARBA00022692"/>
    </source>
</evidence>
<dbReference type="PANTHER" id="PTHR47354:SF8">
    <property type="entry name" value="1,2-PHENYLACETYL-COA EPOXIDASE, SUBUNIT E"/>
    <property type="match status" value="1"/>
</dbReference>
<keyword evidence="10" id="KW-0408">Iron</keyword>
<dbReference type="CDD" id="cd06198">
    <property type="entry name" value="FNR_like_3"/>
    <property type="match status" value="1"/>
</dbReference>
<keyword evidence="12 13" id="KW-0472">Membrane</keyword>
<evidence type="ECO:0000256" key="5">
    <source>
        <dbReference type="ARBA" id="ARBA00022714"/>
    </source>
</evidence>
<evidence type="ECO:0000256" key="3">
    <source>
        <dbReference type="ARBA" id="ARBA00022630"/>
    </source>
</evidence>
<organism evidence="15 16">
    <name type="scientific">Lysobacter cavernae</name>
    <dbReference type="NCBI Taxonomy" id="1685901"/>
    <lineage>
        <taxon>Bacteria</taxon>
        <taxon>Pseudomonadati</taxon>
        <taxon>Pseudomonadota</taxon>
        <taxon>Gammaproteobacteria</taxon>
        <taxon>Lysobacterales</taxon>
        <taxon>Lysobacteraceae</taxon>
        <taxon>Lysobacter</taxon>
    </lineage>
</organism>
<dbReference type="PRINTS" id="PR00409">
    <property type="entry name" value="PHDIOXRDTASE"/>
</dbReference>
<comment type="cofactor">
    <cofactor evidence="1">
        <name>FAD</name>
        <dbReference type="ChEBI" id="CHEBI:57692"/>
    </cofactor>
</comment>
<keyword evidence="4 13" id="KW-0812">Transmembrane</keyword>
<dbReference type="Pfam" id="PF01794">
    <property type="entry name" value="Ferric_reduct"/>
    <property type="match status" value="1"/>
</dbReference>
<evidence type="ECO:0000256" key="13">
    <source>
        <dbReference type="SAM" id="Phobius"/>
    </source>
</evidence>
<dbReference type="PROSITE" id="PS51384">
    <property type="entry name" value="FAD_FR"/>
    <property type="match status" value="1"/>
</dbReference>
<proteinExistence type="predicted"/>
<name>A0ABV7RTR8_9GAMM</name>
<dbReference type="EMBL" id="JBHRXK010000004">
    <property type="protein sequence ID" value="MFC3551375.1"/>
    <property type="molecule type" value="Genomic_DNA"/>
</dbReference>
<evidence type="ECO:0000256" key="6">
    <source>
        <dbReference type="ARBA" id="ARBA00022723"/>
    </source>
</evidence>
<reference evidence="16" key="1">
    <citation type="journal article" date="2019" name="Int. J. Syst. Evol. Microbiol.">
        <title>The Global Catalogue of Microorganisms (GCM) 10K type strain sequencing project: providing services to taxonomists for standard genome sequencing and annotation.</title>
        <authorList>
            <consortium name="The Broad Institute Genomics Platform"/>
            <consortium name="The Broad Institute Genome Sequencing Center for Infectious Disease"/>
            <person name="Wu L."/>
            <person name="Ma J."/>
        </authorList>
    </citation>
    <scope>NUCLEOTIDE SEQUENCE [LARGE SCALE GENOMIC DNA]</scope>
    <source>
        <strain evidence="16">KCTC 42875</strain>
    </source>
</reference>
<feature type="transmembrane region" description="Helical" evidence="13">
    <location>
        <begin position="141"/>
        <end position="159"/>
    </location>
</feature>
<evidence type="ECO:0000256" key="7">
    <source>
        <dbReference type="ARBA" id="ARBA00022827"/>
    </source>
</evidence>
<keyword evidence="7" id="KW-0274">FAD</keyword>
<comment type="subcellular location">
    <subcellularLocation>
        <location evidence="2">Membrane</location>
        <topology evidence="2">Multi-pass membrane protein</topology>
    </subcellularLocation>
</comment>
<protein>
    <submittedName>
        <fullName evidence="15">Ferric reductase-like transmembrane domain-containing protein</fullName>
    </submittedName>
</protein>
<dbReference type="Proteomes" id="UP001595740">
    <property type="component" value="Unassembled WGS sequence"/>
</dbReference>
<keyword evidence="9" id="KW-0560">Oxidoreductase</keyword>
<dbReference type="InterPro" id="IPR039261">
    <property type="entry name" value="FNR_nucleotide-bd"/>
</dbReference>
<evidence type="ECO:0000256" key="8">
    <source>
        <dbReference type="ARBA" id="ARBA00022989"/>
    </source>
</evidence>
<dbReference type="InterPro" id="IPR013112">
    <property type="entry name" value="FAD-bd_8"/>
</dbReference>
<evidence type="ECO:0000313" key="16">
    <source>
        <dbReference type="Proteomes" id="UP001595740"/>
    </source>
</evidence>
<feature type="transmembrane region" description="Helical" evidence="13">
    <location>
        <begin position="32"/>
        <end position="54"/>
    </location>
</feature>
<gene>
    <name evidence="15" type="ORF">ACFOLC_10175</name>
</gene>
<evidence type="ECO:0000256" key="11">
    <source>
        <dbReference type="ARBA" id="ARBA00023014"/>
    </source>
</evidence>
<dbReference type="InterPro" id="IPR050415">
    <property type="entry name" value="MRET"/>
</dbReference>
<accession>A0ABV7RTR8</accession>
<keyword evidence="3" id="KW-0285">Flavoprotein</keyword>
<dbReference type="InterPro" id="IPR017927">
    <property type="entry name" value="FAD-bd_FR_type"/>
</dbReference>
<evidence type="ECO:0000259" key="14">
    <source>
        <dbReference type="PROSITE" id="PS51384"/>
    </source>
</evidence>
<dbReference type="PANTHER" id="PTHR47354">
    <property type="entry name" value="NADH OXIDOREDUCTASE HCR"/>
    <property type="match status" value="1"/>
</dbReference>
<dbReference type="Gene3D" id="2.40.30.10">
    <property type="entry name" value="Translation factors"/>
    <property type="match status" value="1"/>
</dbReference>
<dbReference type="SUPFAM" id="SSF63380">
    <property type="entry name" value="Riboflavin synthase domain-like"/>
    <property type="match status" value="1"/>
</dbReference>
<evidence type="ECO:0000256" key="9">
    <source>
        <dbReference type="ARBA" id="ARBA00023002"/>
    </source>
</evidence>
<dbReference type="InterPro" id="IPR017938">
    <property type="entry name" value="Riboflavin_synthase-like_b-brl"/>
</dbReference>
<evidence type="ECO:0000256" key="2">
    <source>
        <dbReference type="ARBA" id="ARBA00004141"/>
    </source>
</evidence>
<feature type="transmembrane region" description="Helical" evidence="13">
    <location>
        <begin position="112"/>
        <end position="129"/>
    </location>
</feature>
<dbReference type="InterPro" id="IPR013130">
    <property type="entry name" value="Fe3_Rdtase_TM_dom"/>
</dbReference>
<keyword evidence="5" id="KW-0001">2Fe-2S</keyword>
<feature type="transmembrane region" description="Helical" evidence="13">
    <location>
        <begin position="171"/>
        <end position="191"/>
    </location>
</feature>
<keyword evidence="11" id="KW-0411">Iron-sulfur</keyword>